<dbReference type="PANTHER" id="PTHR31920:SF135">
    <property type="entry name" value="B3 DOMAIN-CONTAINING PROTEIN OS03G0621600-RELATED"/>
    <property type="match status" value="1"/>
</dbReference>
<evidence type="ECO:0000256" key="1">
    <source>
        <dbReference type="ARBA" id="ARBA00004123"/>
    </source>
</evidence>
<evidence type="ECO:0000256" key="2">
    <source>
        <dbReference type="ARBA" id="ARBA00023015"/>
    </source>
</evidence>
<dbReference type="InterPro" id="IPR015300">
    <property type="entry name" value="DNA-bd_pseudobarrel_sf"/>
</dbReference>
<organism evidence="7 8">
    <name type="scientific">Striga asiatica</name>
    <name type="common">Asiatic witchweed</name>
    <name type="synonym">Buchnera asiatica</name>
    <dbReference type="NCBI Taxonomy" id="4170"/>
    <lineage>
        <taxon>Eukaryota</taxon>
        <taxon>Viridiplantae</taxon>
        <taxon>Streptophyta</taxon>
        <taxon>Embryophyta</taxon>
        <taxon>Tracheophyta</taxon>
        <taxon>Spermatophyta</taxon>
        <taxon>Magnoliopsida</taxon>
        <taxon>eudicotyledons</taxon>
        <taxon>Gunneridae</taxon>
        <taxon>Pentapetalae</taxon>
        <taxon>asterids</taxon>
        <taxon>lamiids</taxon>
        <taxon>Lamiales</taxon>
        <taxon>Orobanchaceae</taxon>
        <taxon>Buchnereae</taxon>
        <taxon>Striga</taxon>
    </lineage>
</organism>
<evidence type="ECO:0000313" key="8">
    <source>
        <dbReference type="Proteomes" id="UP000325081"/>
    </source>
</evidence>
<gene>
    <name evidence="7" type="ORF">STAS_33117</name>
</gene>
<evidence type="ECO:0000313" key="7">
    <source>
        <dbReference type="EMBL" id="GER55452.1"/>
    </source>
</evidence>
<name>A0A5A7RD63_STRAF</name>
<evidence type="ECO:0000256" key="5">
    <source>
        <dbReference type="ARBA" id="ARBA00023242"/>
    </source>
</evidence>
<protein>
    <submittedName>
        <fullName evidence="7">B3 domain-containing protein</fullName>
    </submittedName>
</protein>
<sequence>MQILPQSTDTYIRRMKFVDLRVYNDCWDQWTIGLGVSLGNVIIQKGWRTFLHDNEIFEGDTLIFRHITLNLGLKIPSSIGRSCDMADRSFIIRVEFDKFPITYTDISLLLILPPAMVAYLRMVGVVQLRLHNDKGNTWIVVAGLNAGSAIFQEGWGRFLLGNGVNEGDTILFSHVGLHIFNVFIFDDKGNIKSAPAKGDLPLIQVERIL</sequence>
<dbReference type="Proteomes" id="UP000325081">
    <property type="component" value="Unassembled WGS sequence"/>
</dbReference>
<reference evidence="8" key="1">
    <citation type="journal article" date="2019" name="Curr. Biol.">
        <title>Genome Sequence of Striga asiatica Provides Insight into the Evolution of Plant Parasitism.</title>
        <authorList>
            <person name="Yoshida S."/>
            <person name="Kim S."/>
            <person name="Wafula E.K."/>
            <person name="Tanskanen J."/>
            <person name="Kim Y.M."/>
            <person name="Honaas L."/>
            <person name="Yang Z."/>
            <person name="Spallek T."/>
            <person name="Conn C.E."/>
            <person name="Ichihashi Y."/>
            <person name="Cheong K."/>
            <person name="Cui S."/>
            <person name="Der J.P."/>
            <person name="Gundlach H."/>
            <person name="Jiao Y."/>
            <person name="Hori C."/>
            <person name="Ishida J.K."/>
            <person name="Kasahara H."/>
            <person name="Kiba T."/>
            <person name="Kim M.S."/>
            <person name="Koo N."/>
            <person name="Laohavisit A."/>
            <person name="Lee Y.H."/>
            <person name="Lumba S."/>
            <person name="McCourt P."/>
            <person name="Mortimer J.C."/>
            <person name="Mutuku J.M."/>
            <person name="Nomura T."/>
            <person name="Sasaki-Sekimoto Y."/>
            <person name="Seto Y."/>
            <person name="Wang Y."/>
            <person name="Wakatake T."/>
            <person name="Sakakibara H."/>
            <person name="Demura T."/>
            <person name="Yamaguchi S."/>
            <person name="Yoneyama K."/>
            <person name="Manabe R.I."/>
            <person name="Nelson D.C."/>
            <person name="Schulman A.H."/>
            <person name="Timko M.P."/>
            <person name="dePamphilis C.W."/>
            <person name="Choi D."/>
            <person name="Shirasu K."/>
        </authorList>
    </citation>
    <scope>NUCLEOTIDE SEQUENCE [LARGE SCALE GENOMIC DNA]</scope>
    <source>
        <strain evidence="8">cv. UVA1</strain>
    </source>
</reference>
<dbReference type="Pfam" id="PF02362">
    <property type="entry name" value="B3"/>
    <property type="match status" value="1"/>
</dbReference>
<dbReference type="EMBL" id="BKCP01011848">
    <property type="protein sequence ID" value="GER55452.1"/>
    <property type="molecule type" value="Genomic_DNA"/>
</dbReference>
<feature type="domain" description="TF-B3" evidence="6">
    <location>
        <begin position="1"/>
        <end position="77"/>
    </location>
</feature>
<dbReference type="InterPro" id="IPR003340">
    <property type="entry name" value="B3_DNA-bd"/>
</dbReference>
<evidence type="ECO:0000259" key="6">
    <source>
        <dbReference type="PROSITE" id="PS50863"/>
    </source>
</evidence>
<dbReference type="PANTHER" id="PTHR31920">
    <property type="entry name" value="B3 DOMAIN-CONTAINING"/>
    <property type="match status" value="1"/>
</dbReference>
<dbReference type="InterPro" id="IPR050655">
    <property type="entry name" value="Plant_B3_domain"/>
</dbReference>
<dbReference type="OrthoDB" id="596845at2759"/>
<proteinExistence type="predicted"/>
<comment type="caution">
    <text evidence="7">The sequence shown here is derived from an EMBL/GenBank/DDBJ whole genome shotgun (WGS) entry which is preliminary data.</text>
</comment>
<evidence type="ECO:0000256" key="4">
    <source>
        <dbReference type="ARBA" id="ARBA00023163"/>
    </source>
</evidence>
<comment type="subcellular location">
    <subcellularLocation>
        <location evidence="1">Nucleus</location>
    </subcellularLocation>
</comment>
<dbReference type="Gene3D" id="2.40.330.10">
    <property type="entry name" value="DNA-binding pseudobarrel domain"/>
    <property type="match status" value="2"/>
</dbReference>
<evidence type="ECO:0000256" key="3">
    <source>
        <dbReference type="ARBA" id="ARBA00023125"/>
    </source>
</evidence>
<dbReference type="PROSITE" id="PS50863">
    <property type="entry name" value="B3"/>
    <property type="match status" value="2"/>
</dbReference>
<dbReference type="GO" id="GO:0003677">
    <property type="term" value="F:DNA binding"/>
    <property type="evidence" value="ECO:0007669"/>
    <property type="project" value="UniProtKB-KW"/>
</dbReference>
<dbReference type="CDD" id="cd10017">
    <property type="entry name" value="B3_DNA"/>
    <property type="match status" value="1"/>
</dbReference>
<dbReference type="SUPFAM" id="SSF101936">
    <property type="entry name" value="DNA-binding pseudobarrel domain"/>
    <property type="match status" value="2"/>
</dbReference>
<keyword evidence="5" id="KW-0539">Nucleus</keyword>
<keyword evidence="4" id="KW-0804">Transcription</keyword>
<dbReference type="GO" id="GO:0005634">
    <property type="term" value="C:nucleus"/>
    <property type="evidence" value="ECO:0007669"/>
    <property type="project" value="UniProtKB-SubCell"/>
</dbReference>
<feature type="domain" description="TF-B3" evidence="6">
    <location>
        <begin position="95"/>
        <end position="188"/>
    </location>
</feature>
<keyword evidence="2" id="KW-0805">Transcription regulation</keyword>
<accession>A0A5A7RD63</accession>
<keyword evidence="8" id="KW-1185">Reference proteome</keyword>
<keyword evidence="3" id="KW-0238">DNA-binding</keyword>
<dbReference type="AlphaFoldDB" id="A0A5A7RD63"/>